<dbReference type="Proteomes" id="UP000287853">
    <property type="component" value="Unassembled WGS sequence"/>
</dbReference>
<evidence type="ECO:0000313" key="2">
    <source>
        <dbReference type="Proteomes" id="UP000287853"/>
    </source>
</evidence>
<comment type="caution">
    <text evidence="1">The sequence shown here is derived from an EMBL/GenBank/DDBJ whole genome shotgun (WGS) entry which is preliminary data.</text>
</comment>
<sequence length="87" mass="10352">MNIHLMNLLTKNNFDQYLILRLIEYKAIEGSIRTSRNIKKYIKKPSLYSWNIRNIEWINEIEIVERINSDDEKELRGAGEVSYLAHA</sequence>
<organism evidence="1 2">
    <name type="scientific">Candidatus Electrothrix aarhusensis</name>
    <dbReference type="NCBI Taxonomy" id="1859131"/>
    <lineage>
        <taxon>Bacteria</taxon>
        <taxon>Pseudomonadati</taxon>
        <taxon>Thermodesulfobacteriota</taxon>
        <taxon>Desulfobulbia</taxon>
        <taxon>Desulfobulbales</taxon>
        <taxon>Desulfobulbaceae</taxon>
        <taxon>Candidatus Electrothrix</taxon>
    </lineage>
</organism>
<keyword evidence="2" id="KW-1185">Reference proteome</keyword>
<name>A0A3S4TC52_9BACT</name>
<dbReference type="AlphaFoldDB" id="A0A3S4TC52"/>
<evidence type="ECO:0000313" key="1">
    <source>
        <dbReference type="EMBL" id="RWX47460.1"/>
    </source>
</evidence>
<dbReference type="EMBL" id="MTKO01000034">
    <property type="protein sequence ID" value="RWX47460.1"/>
    <property type="molecule type" value="Genomic_DNA"/>
</dbReference>
<reference evidence="1 2" key="1">
    <citation type="submission" date="2017-01" db="EMBL/GenBank/DDBJ databases">
        <title>The cable genome- insights into the physiology and evolution of filamentous bacteria capable of sulfide oxidation via long distance electron transfer.</title>
        <authorList>
            <person name="Schreiber L."/>
            <person name="Bjerg J.T."/>
            <person name="Boggild A."/>
            <person name="Van De Vossenberg J."/>
            <person name="Meysman F."/>
            <person name="Nielsen L.P."/>
            <person name="Schramm A."/>
            <person name="Kjeldsen K.U."/>
        </authorList>
    </citation>
    <scope>NUCLEOTIDE SEQUENCE [LARGE SCALE GENOMIC DNA]</scope>
    <source>
        <strain evidence="1">MCF</strain>
    </source>
</reference>
<accession>A0A3S4TC52</accession>
<protein>
    <submittedName>
        <fullName evidence="1">Uncharacterized protein</fullName>
    </submittedName>
</protein>
<gene>
    <name evidence="1" type="ORF">H206_00532</name>
</gene>
<proteinExistence type="predicted"/>